<dbReference type="PROSITE" id="PS51898">
    <property type="entry name" value="TYR_RECOMBINASE"/>
    <property type="match status" value="1"/>
</dbReference>
<dbReference type="SUPFAM" id="SSF56672">
    <property type="entry name" value="DNA/RNA polymerases"/>
    <property type="match status" value="1"/>
</dbReference>
<dbReference type="InterPro" id="IPR043502">
    <property type="entry name" value="DNA/RNA_pol_sf"/>
</dbReference>
<evidence type="ECO:0000256" key="1">
    <source>
        <dbReference type="ARBA" id="ARBA00023125"/>
    </source>
</evidence>
<dbReference type="InterPro" id="IPR011010">
    <property type="entry name" value="DNA_brk_join_enz"/>
</dbReference>
<proteinExistence type="predicted"/>
<organism evidence="4 5">
    <name type="scientific">Porites lobata</name>
    <dbReference type="NCBI Taxonomy" id="104759"/>
    <lineage>
        <taxon>Eukaryota</taxon>
        <taxon>Metazoa</taxon>
        <taxon>Cnidaria</taxon>
        <taxon>Anthozoa</taxon>
        <taxon>Hexacorallia</taxon>
        <taxon>Scleractinia</taxon>
        <taxon>Fungiina</taxon>
        <taxon>Poritidae</taxon>
        <taxon>Porites</taxon>
    </lineage>
</organism>
<dbReference type="InterPro" id="IPR002104">
    <property type="entry name" value="Integrase_catalytic"/>
</dbReference>
<dbReference type="EMBL" id="CALNXK010000183">
    <property type="protein sequence ID" value="CAH3173611.1"/>
    <property type="molecule type" value="Genomic_DNA"/>
</dbReference>
<reference evidence="4 5" key="1">
    <citation type="submission" date="2022-05" db="EMBL/GenBank/DDBJ databases">
        <authorList>
            <consortium name="Genoscope - CEA"/>
            <person name="William W."/>
        </authorList>
    </citation>
    <scope>NUCLEOTIDE SEQUENCE [LARGE SCALE GENOMIC DNA]</scope>
</reference>
<dbReference type="InterPro" id="IPR010998">
    <property type="entry name" value="Integrase_recombinase_N"/>
</dbReference>
<dbReference type="PANTHER" id="PTHR34605:SF4">
    <property type="entry name" value="DNA ADENINE METHYLTRANSFERASE"/>
    <property type="match status" value="1"/>
</dbReference>
<evidence type="ECO:0000313" key="4">
    <source>
        <dbReference type="EMBL" id="CAH3173611.1"/>
    </source>
</evidence>
<keyword evidence="1" id="KW-0238">DNA-binding</keyword>
<protein>
    <recommendedName>
        <fullName evidence="3">Tyr recombinase domain-containing protein</fullName>
    </recommendedName>
</protein>
<dbReference type="Gene3D" id="1.10.443.10">
    <property type="entry name" value="Intergrase catalytic core"/>
    <property type="match status" value="1"/>
</dbReference>
<dbReference type="Gene3D" id="1.10.150.130">
    <property type="match status" value="1"/>
</dbReference>
<dbReference type="InterPro" id="IPR013762">
    <property type="entry name" value="Integrase-like_cat_sf"/>
</dbReference>
<sequence>RFQGVCARVGLLHRSNYFYRAVVGNIGRIMTRHCVLSTLCKDNWDSIFRLDDYCKEELYFWKENMVNINSSKDPSYFVYSDASATGGGAIIDFNNDFVCHKMWSENERVQSSSWRELSVGEFSLQSFASVLKGSHVKWFTDSQAAAKIVERAVGTLVVPLWPSAHFWPLITHKYSSYLVAHSIHIGNEVILSSNSWKGFQQFSSINVYDVLEVMLKSRADTTTKAYVRVIRKFLEWSKGRHFNMQLPFPRSVVSLYLFEVQQSCTSSSSVILAHAALKWLHSFVPSLDRNPLDSEFCRNIIESAKRQKSQPVMKKKPITTEIIRSILDIHNKKDANLKNLRIAALCSLAFAGFFRYDELCNIVPKHIEFHSDYIRIFVPRSKTDVYREGNFVFISASRSKYCPVGVLQRYLDLSGIDLCSSLPLFRPLVFHRSSSSYTLSSGKISYTTCRDILRDTLS</sequence>
<gene>
    <name evidence="4" type="ORF">PLOB_00014273</name>
</gene>
<evidence type="ECO:0000256" key="2">
    <source>
        <dbReference type="ARBA" id="ARBA00023172"/>
    </source>
</evidence>
<dbReference type="Proteomes" id="UP001159405">
    <property type="component" value="Unassembled WGS sequence"/>
</dbReference>
<keyword evidence="2" id="KW-0233">DNA recombination</keyword>
<accession>A0ABN8R5K9</accession>
<dbReference type="PANTHER" id="PTHR34605">
    <property type="entry name" value="PHAGE_INTEGRASE DOMAIN-CONTAINING PROTEIN"/>
    <property type="match status" value="1"/>
</dbReference>
<comment type="caution">
    <text evidence="4">The sequence shown here is derived from an EMBL/GenBank/DDBJ whole genome shotgun (WGS) entry which is preliminary data.</text>
</comment>
<name>A0ABN8R5K9_9CNID</name>
<keyword evidence="5" id="KW-1185">Reference proteome</keyword>
<evidence type="ECO:0000313" key="5">
    <source>
        <dbReference type="Proteomes" id="UP001159405"/>
    </source>
</evidence>
<feature type="non-terminal residue" evidence="4">
    <location>
        <position position="1"/>
    </location>
</feature>
<dbReference type="SUPFAM" id="SSF56349">
    <property type="entry name" value="DNA breaking-rejoining enzymes"/>
    <property type="match status" value="1"/>
</dbReference>
<dbReference type="SUPFAM" id="SSF47823">
    <property type="entry name" value="lambda integrase-like, N-terminal domain"/>
    <property type="match status" value="1"/>
</dbReference>
<feature type="non-terminal residue" evidence="4">
    <location>
        <position position="458"/>
    </location>
</feature>
<evidence type="ECO:0000259" key="3">
    <source>
        <dbReference type="PROSITE" id="PS51898"/>
    </source>
</evidence>
<dbReference type="InterPro" id="IPR052925">
    <property type="entry name" value="Phage_Integrase-like_Recomb"/>
</dbReference>
<feature type="domain" description="Tyr recombinase" evidence="3">
    <location>
        <begin position="313"/>
        <end position="458"/>
    </location>
</feature>